<dbReference type="Pfam" id="PF02237">
    <property type="entry name" value="BPL_C"/>
    <property type="match status" value="1"/>
</dbReference>
<dbReference type="EC" id="6.3.4.15" evidence="3"/>
<dbReference type="CDD" id="cd16442">
    <property type="entry name" value="BPL"/>
    <property type="match status" value="1"/>
</dbReference>
<feature type="domain" description="BPL/LPL catalytic" evidence="5">
    <location>
        <begin position="77"/>
        <end position="253"/>
    </location>
</feature>
<dbReference type="InterPro" id="IPR045864">
    <property type="entry name" value="aa-tRNA-synth_II/BPL/LPL"/>
</dbReference>
<accession>A0ABS7DIJ2</accession>
<evidence type="ECO:0000256" key="4">
    <source>
        <dbReference type="ARBA" id="ARBA00047846"/>
    </source>
</evidence>
<evidence type="ECO:0000313" key="6">
    <source>
        <dbReference type="EMBL" id="MBW7571098.1"/>
    </source>
</evidence>
<sequence length="314" mass="34422">MGYPVGYLAIIKLLNSSKNLSYKIADLCEELTIKKEDVLFAIKEFNKLFNLVEKKEETLILKRKLDLLDEDLIFKQIVGAGRVLVLESVDSTNTYTLKNTTNVISGDTVFAEIQTAGRGRRGGKWISGFARQLTFSTSYIFDNVVKIQGLSIGIGVAVANAIESFGINGIKIKWPNDIYINDCKVGGILIEVATDGSKVKAVIGVGLNVYTDNLAVTDRRYCSLAEGPSDTFNRNLLATALINSIKDVCFSFLNNDRDKILTEFNQRDYLKGKQISIQTEQGIVQGVAYGIDSTGAILLNTGESICSVNVGHIL</sequence>
<dbReference type="EMBL" id="JAGFNY010000053">
    <property type="protein sequence ID" value="MBW7571098.1"/>
    <property type="molecule type" value="Genomic_DNA"/>
</dbReference>
<proteinExistence type="predicted"/>
<evidence type="ECO:0000256" key="2">
    <source>
        <dbReference type="ARBA" id="ARBA00023267"/>
    </source>
</evidence>
<dbReference type="Proteomes" id="UP000731465">
    <property type="component" value="Unassembled WGS sequence"/>
</dbReference>
<dbReference type="PANTHER" id="PTHR12835">
    <property type="entry name" value="BIOTIN PROTEIN LIGASE"/>
    <property type="match status" value="1"/>
</dbReference>
<evidence type="ECO:0000259" key="5">
    <source>
        <dbReference type="PROSITE" id="PS51733"/>
    </source>
</evidence>
<dbReference type="NCBIfam" id="TIGR00121">
    <property type="entry name" value="birA_ligase"/>
    <property type="match status" value="1"/>
</dbReference>
<dbReference type="SUPFAM" id="SSF55681">
    <property type="entry name" value="Class II aaRS and biotin synthetases"/>
    <property type="match status" value="1"/>
</dbReference>
<dbReference type="InterPro" id="IPR003142">
    <property type="entry name" value="BPL_C"/>
</dbReference>
<keyword evidence="1 6" id="KW-0436">Ligase</keyword>
<name>A0ABS7DIJ2_9GAMM</name>
<dbReference type="PANTHER" id="PTHR12835:SF5">
    <property type="entry name" value="BIOTIN--PROTEIN LIGASE"/>
    <property type="match status" value="1"/>
</dbReference>
<dbReference type="RefSeq" id="WP_219938322.1">
    <property type="nucleotide sequence ID" value="NZ_JAGFNY010000053.1"/>
</dbReference>
<dbReference type="GO" id="GO:0004077">
    <property type="term" value="F:biotin--[biotin carboxyl-carrier protein] ligase activity"/>
    <property type="evidence" value="ECO:0007669"/>
    <property type="project" value="UniProtKB-EC"/>
</dbReference>
<keyword evidence="7" id="KW-1185">Reference proteome</keyword>
<organism evidence="6 7">
    <name type="scientific">Succinivibrio faecicola</name>
    <dbReference type="NCBI Taxonomy" id="2820300"/>
    <lineage>
        <taxon>Bacteria</taxon>
        <taxon>Pseudomonadati</taxon>
        <taxon>Pseudomonadota</taxon>
        <taxon>Gammaproteobacteria</taxon>
        <taxon>Aeromonadales</taxon>
        <taxon>Succinivibrionaceae</taxon>
        <taxon>Succinivibrio</taxon>
    </lineage>
</organism>
<evidence type="ECO:0000256" key="3">
    <source>
        <dbReference type="ARBA" id="ARBA00024227"/>
    </source>
</evidence>
<dbReference type="InterPro" id="IPR004408">
    <property type="entry name" value="Biotin_CoA_COase_ligase"/>
</dbReference>
<gene>
    <name evidence="6" type="ORF">J5V48_09350</name>
</gene>
<dbReference type="InterPro" id="IPR004143">
    <property type="entry name" value="BPL_LPL_catalytic"/>
</dbReference>
<keyword evidence="2" id="KW-0092">Biotin</keyword>
<protein>
    <recommendedName>
        <fullName evidence="3">biotin--[biotin carboxyl-carrier protein] ligase</fullName>
        <ecNumber evidence="3">6.3.4.15</ecNumber>
    </recommendedName>
</protein>
<comment type="catalytic activity">
    <reaction evidence="4">
        <text>biotin + L-lysyl-[protein] + ATP = N(6)-biotinyl-L-lysyl-[protein] + AMP + diphosphate + H(+)</text>
        <dbReference type="Rhea" id="RHEA:11756"/>
        <dbReference type="Rhea" id="RHEA-COMP:9752"/>
        <dbReference type="Rhea" id="RHEA-COMP:10505"/>
        <dbReference type="ChEBI" id="CHEBI:15378"/>
        <dbReference type="ChEBI" id="CHEBI:29969"/>
        <dbReference type="ChEBI" id="CHEBI:30616"/>
        <dbReference type="ChEBI" id="CHEBI:33019"/>
        <dbReference type="ChEBI" id="CHEBI:57586"/>
        <dbReference type="ChEBI" id="CHEBI:83144"/>
        <dbReference type="ChEBI" id="CHEBI:456215"/>
        <dbReference type="EC" id="6.3.4.15"/>
    </reaction>
</comment>
<dbReference type="Pfam" id="PF03099">
    <property type="entry name" value="BPL_LplA_LipB"/>
    <property type="match status" value="1"/>
</dbReference>
<comment type="caution">
    <text evidence="6">The sequence shown here is derived from an EMBL/GenBank/DDBJ whole genome shotgun (WGS) entry which is preliminary data.</text>
</comment>
<evidence type="ECO:0000256" key="1">
    <source>
        <dbReference type="ARBA" id="ARBA00022598"/>
    </source>
</evidence>
<dbReference type="Gene3D" id="2.30.30.100">
    <property type="match status" value="1"/>
</dbReference>
<dbReference type="PROSITE" id="PS51733">
    <property type="entry name" value="BPL_LPL_CATALYTIC"/>
    <property type="match status" value="1"/>
</dbReference>
<reference evidence="6 7" key="1">
    <citation type="submission" date="2021-03" db="EMBL/GenBank/DDBJ databases">
        <title>Succinivibrio sp. nov. isolated from feces of cow.</title>
        <authorList>
            <person name="Choi J.-Y."/>
        </authorList>
    </citation>
    <scope>NUCLEOTIDE SEQUENCE [LARGE SCALE GENOMIC DNA]</scope>
    <source>
        <strain evidence="6 7">AGMB01872</strain>
    </source>
</reference>
<evidence type="ECO:0000313" key="7">
    <source>
        <dbReference type="Proteomes" id="UP000731465"/>
    </source>
</evidence>
<dbReference type="Gene3D" id="3.30.930.10">
    <property type="entry name" value="Bira Bifunctional Protein, Domain 2"/>
    <property type="match status" value="1"/>
</dbReference>